<dbReference type="AlphaFoldDB" id="A0A318RUW5"/>
<dbReference type="OrthoDB" id="5244465at2"/>
<feature type="region of interest" description="Disordered" evidence="6">
    <location>
        <begin position="1"/>
        <end position="53"/>
    </location>
</feature>
<dbReference type="Pfam" id="PF02631">
    <property type="entry name" value="RecX_HTH2"/>
    <property type="match status" value="1"/>
</dbReference>
<accession>A0A318RUW5</accession>
<dbReference type="Proteomes" id="UP000247591">
    <property type="component" value="Unassembled WGS sequence"/>
</dbReference>
<proteinExistence type="inferred from homology"/>
<name>A0A318RUW5_WILLI</name>
<comment type="function">
    <text evidence="5">Modulates RecA activity.</text>
</comment>
<protein>
    <recommendedName>
        <fullName evidence="3 5">Regulatory protein RecX</fullName>
    </recommendedName>
</protein>
<dbReference type="Gene3D" id="1.10.10.10">
    <property type="entry name" value="Winged helix-like DNA-binding domain superfamily/Winged helix DNA-binding domain"/>
    <property type="match status" value="2"/>
</dbReference>
<evidence type="ECO:0000313" key="10">
    <source>
        <dbReference type="Proteomes" id="UP000247591"/>
    </source>
</evidence>
<feature type="domain" description="RecX first three-helical" evidence="8">
    <location>
        <begin position="60"/>
        <end position="99"/>
    </location>
</feature>
<dbReference type="EMBL" id="QJSP01000017">
    <property type="protein sequence ID" value="PYE13248.1"/>
    <property type="molecule type" value="Genomic_DNA"/>
</dbReference>
<feature type="domain" description="RecX second three-helical" evidence="7">
    <location>
        <begin position="106"/>
        <end position="147"/>
    </location>
</feature>
<evidence type="ECO:0000256" key="5">
    <source>
        <dbReference type="HAMAP-Rule" id="MF_01114"/>
    </source>
</evidence>
<evidence type="ECO:0000259" key="8">
    <source>
        <dbReference type="Pfam" id="PF21982"/>
    </source>
</evidence>
<dbReference type="Pfam" id="PF21982">
    <property type="entry name" value="RecX_HTH1"/>
    <property type="match status" value="1"/>
</dbReference>
<organism evidence="9 10">
    <name type="scientific">Williamsia limnetica</name>
    <dbReference type="NCBI Taxonomy" id="882452"/>
    <lineage>
        <taxon>Bacteria</taxon>
        <taxon>Bacillati</taxon>
        <taxon>Actinomycetota</taxon>
        <taxon>Actinomycetes</taxon>
        <taxon>Mycobacteriales</taxon>
        <taxon>Nocardiaceae</taxon>
        <taxon>Williamsia</taxon>
    </lineage>
</organism>
<sequence length="215" mass="23922">MNDSEGEDPLASAAELRSATEAILSRSASEHQGAAALENAPGGRRDTGVGVGFGSSSASAYDAALRLLGVRARSRSELQKRLQDKDFPEEEIDAVMDRLERAQLLDDNDFAQQWVRSRHLHSGKGRTALRHELRNKGVDQVIIEDALSQVDDEAEHDRAAEMLRRKTSRLTADDLLERADRDRHTRRLVAMLVRRGYSPSLALGLVKSEIDRLRD</sequence>
<evidence type="ECO:0000256" key="2">
    <source>
        <dbReference type="ARBA" id="ARBA00009695"/>
    </source>
</evidence>
<gene>
    <name evidence="5" type="primary">recX</name>
    <name evidence="9" type="ORF">DFR67_11718</name>
</gene>
<evidence type="ECO:0000256" key="6">
    <source>
        <dbReference type="SAM" id="MobiDB-lite"/>
    </source>
</evidence>
<evidence type="ECO:0000256" key="4">
    <source>
        <dbReference type="ARBA" id="ARBA00022490"/>
    </source>
</evidence>
<dbReference type="PANTHER" id="PTHR33602">
    <property type="entry name" value="REGULATORY PROTEIN RECX FAMILY PROTEIN"/>
    <property type="match status" value="1"/>
</dbReference>
<dbReference type="RefSeq" id="WP_110471973.1">
    <property type="nucleotide sequence ID" value="NZ_QJSP01000017.1"/>
</dbReference>
<dbReference type="HAMAP" id="MF_01114">
    <property type="entry name" value="RecX"/>
    <property type="match status" value="1"/>
</dbReference>
<evidence type="ECO:0000313" key="9">
    <source>
        <dbReference type="EMBL" id="PYE13248.1"/>
    </source>
</evidence>
<dbReference type="PANTHER" id="PTHR33602:SF1">
    <property type="entry name" value="REGULATORY PROTEIN RECX FAMILY PROTEIN"/>
    <property type="match status" value="1"/>
</dbReference>
<evidence type="ECO:0000256" key="3">
    <source>
        <dbReference type="ARBA" id="ARBA00018111"/>
    </source>
</evidence>
<keyword evidence="4 5" id="KW-0963">Cytoplasm</keyword>
<dbReference type="InterPro" id="IPR003783">
    <property type="entry name" value="Regulatory_RecX"/>
</dbReference>
<dbReference type="InterPro" id="IPR053924">
    <property type="entry name" value="RecX_HTH_2nd"/>
</dbReference>
<dbReference type="GO" id="GO:0005737">
    <property type="term" value="C:cytoplasm"/>
    <property type="evidence" value="ECO:0007669"/>
    <property type="project" value="UniProtKB-SubCell"/>
</dbReference>
<evidence type="ECO:0000256" key="1">
    <source>
        <dbReference type="ARBA" id="ARBA00004496"/>
    </source>
</evidence>
<keyword evidence="10" id="KW-1185">Reference proteome</keyword>
<comment type="similarity">
    <text evidence="2 5">Belongs to the RecX family.</text>
</comment>
<comment type="subcellular location">
    <subcellularLocation>
        <location evidence="1 5">Cytoplasm</location>
    </subcellularLocation>
</comment>
<dbReference type="GO" id="GO:0006282">
    <property type="term" value="P:regulation of DNA repair"/>
    <property type="evidence" value="ECO:0007669"/>
    <property type="project" value="UniProtKB-UniRule"/>
</dbReference>
<reference evidence="9 10" key="1">
    <citation type="submission" date="2018-06" db="EMBL/GenBank/DDBJ databases">
        <title>Genomic Encyclopedia of Type Strains, Phase IV (KMG-IV): sequencing the most valuable type-strain genomes for metagenomic binning, comparative biology and taxonomic classification.</title>
        <authorList>
            <person name="Goeker M."/>
        </authorList>
    </citation>
    <scope>NUCLEOTIDE SEQUENCE [LARGE SCALE GENOMIC DNA]</scope>
    <source>
        <strain evidence="9 10">DSM 45521</strain>
    </source>
</reference>
<comment type="caution">
    <text evidence="9">The sequence shown here is derived from an EMBL/GenBank/DDBJ whole genome shotgun (WGS) entry which is preliminary data.</text>
</comment>
<dbReference type="InterPro" id="IPR053926">
    <property type="entry name" value="RecX_HTH_1st"/>
</dbReference>
<dbReference type="InterPro" id="IPR036388">
    <property type="entry name" value="WH-like_DNA-bd_sf"/>
</dbReference>
<evidence type="ECO:0000259" key="7">
    <source>
        <dbReference type="Pfam" id="PF02631"/>
    </source>
</evidence>